<organism evidence="1 2">
    <name type="scientific">Cetraspora pellucida</name>
    <dbReference type="NCBI Taxonomy" id="1433469"/>
    <lineage>
        <taxon>Eukaryota</taxon>
        <taxon>Fungi</taxon>
        <taxon>Fungi incertae sedis</taxon>
        <taxon>Mucoromycota</taxon>
        <taxon>Glomeromycotina</taxon>
        <taxon>Glomeromycetes</taxon>
        <taxon>Diversisporales</taxon>
        <taxon>Gigasporaceae</taxon>
        <taxon>Cetraspora</taxon>
    </lineage>
</organism>
<feature type="non-terminal residue" evidence="1">
    <location>
        <position position="291"/>
    </location>
</feature>
<dbReference type="AlphaFoldDB" id="A0A9N9PCS7"/>
<keyword evidence="2" id="KW-1185">Reference proteome</keyword>
<sequence length="291" mass="34692">MLKVALNIKHDEQLKALSNEQYDKISKEIPEIDTATLLNNGRCIDTAIQELKNENLTGNRNVDTLQQMRRGRYQLIEKESEIARYDRYERQISNFYNNRQVVPLSNDNILSNNIERLNQTLMENNRIKNDLMKEDNDKQSFEDGEKYDLLIQTLKQEFLDSPYTVEQLQELRKQLLSERRIKLNQKKIDNVNDAFNSLFDEKSKYKNKVSCLIKELLLGYIEKFSYGDYIETLLDGDYFDNEINKLNDQNEKDILQNLRRRTAEIYKDKEQNQYFIDKSNKQFHSICDIED</sequence>
<protein>
    <submittedName>
        <fullName evidence="1">5820_t:CDS:1</fullName>
    </submittedName>
</protein>
<name>A0A9N9PCS7_9GLOM</name>
<evidence type="ECO:0000313" key="2">
    <source>
        <dbReference type="Proteomes" id="UP000789759"/>
    </source>
</evidence>
<dbReference type="EMBL" id="CAJVQA010037298">
    <property type="protein sequence ID" value="CAG8809675.1"/>
    <property type="molecule type" value="Genomic_DNA"/>
</dbReference>
<evidence type="ECO:0000313" key="1">
    <source>
        <dbReference type="EMBL" id="CAG8809675.1"/>
    </source>
</evidence>
<comment type="caution">
    <text evidence="1">The sequence shown here is derived from an EMBL/GenBank/DDBJ whole genome shotgun (WGS) entry which is preliminary data.</text>
</comment>
<accession>A0A9N9PCS7</accession>
<proteinExistence type="predicted"/>
<reference evidence="1" key="1">
    <citation type="submission" date="2021-06" db="EMBL/GenBank/DDBJ databases">
        <authorList>
            <person name="Kallberg Y."/>
            <person name="Tangrot J."/>
            <person name="Rosling A."/>
        </authorList>
    </citation>
    <scope>NUCLEOTIDE SEQUENCE</scope>
    <source>
        <strain evidence="1">FL966</strain>
    </source>
</reference>
<dbReference type="OrthoDB" id="2486651at2759"/>
<gene>
    <name evidence="1" type="ORF">CPELLU_LOCUS18503</name>
</gene>
<dbReference type="Proteomes" id="UP000789759">
    <property type="component" value="Unassembled WGS sequence"/>
</dbReference>